<accession>L7UD82</accession>
<dbReference type="Proteomes" id="UP000011131">
    <property type="component" value="Chromosome"/>
</dbReference>
<dbReference type="RefSeq" id="WP_015350244.1">
    <property type="nucleotide sequence ID" value="NC_020126.1"/>
</dbReference>
<evidence type="ECO:0000313" key="2">
    <source>
        <dbReference type="Proteomes" id="UP000011131"/>
    </source>
</evidence>
<proteinExistence type="predicted"/>
<name>L7UD82_MYXSD</name>
<dbReference type="KEGG" id="msd:MYSTI_04696"/>
<dbReference type="OrthoDB" id="5480103at2"/>
<sequence length="1051" mass="114669">MAALVLWGCGEAPGALDETASGDVPPAQAQSDGHDTQALTSLTPVLLPAQEVNRRVYATVAVSKEDPRLHLLGGMAYYLARDNPSLTQAVLTSHLNTLSTALNVYPFNAATDGSGPRVRTMIRILSRAQPVLSTTTVPGKAFRSYARGLLASMRNGLDLERGLSSAASMVERYGDAESFTEDIWARLHDLAQGNAALAGALNSGGIGAGVGFSTTHTAAQILASAPMGPLAGFVLPRLTSNGSLSTTPEDARTFVTTASGVGLSAAQQYSNMLNDLNIAEQAYRASLALKKPAPSLAPNEQGAAGPRTLAETPEEKALKDAITAAKTKGSALKSQLNGVREGVSGGLGVIAELFKRSGDLQFAADIIRFSKALSTTIESVAKYAESSVKIAEKAAGILGLGAKGFKIVSASIFSFQIISAVFDLISILRKPSEPPIEQIILMEIRKLHQFVVEMQGRLFSRFDRVDRKLNDIHRDLQARFALVDWELGRVNQNVEELQESLHALQMGLNRVDQSMYEYFTDTKNDSFELSAWTYLGWNSRHPTPMRYTEEFIPAESQFSMWGAVEAHRSTILAGINDRGSNPNISPADELSIHKLSYNINYLREFPVQLGLPMLHGDRISSPKDWMTGSEAYAQLFEEQATLGATMLSTRHSELITQGTRLDTSLRNIGKPLFDKIHERYLLDWGMLKSLIEQSEVSWRNDPTRGLFGVDMWGVPEQEPSQHVLKRGALDVATCSGLPWGDQDQNGAQDTLLLDPARWSVDALRPLLIADNLNVDGAHIDLCGEGAWELESMNPLGLGGLWELNFRLGSTVYVRYSYRDPVTNAPKSEKVFSYYFHGGDAFRAAMRESQIDNYNPNTTRNPNDAMAKNWSSISQSIHPGGIPYGEAFRVSMRTRMVGELKSQQRQFYSSLAARMEQAGDSLQVQSKRLTGTRLLWQAYAALALPLSVDHDEHLRGMLYGEDSILSGYDTLQDVEVTPVLNDVQDMYALFGDAAAPPAHNILQDLDSVVTARARKLKEAINASLAEQAAAGGPEASAWVEPTLLRLRLSIPN</sequence>
<organism evidence="1 2">
    <name type="scientific">Myxococcus stipitatus (strain DSM 14675 / JCM 12634 / Mx s8)</name>
    <dbReference type="NCBI Taxonomy" id="1278073"/>
    <lineage>
        <taxon>Bacteria</taxon>
        <taxon>Pseudomonadati</taxon>
        <taxon>Myxococcota</taxon>
        <taxon>Myxococcia</taxon>
        <taxon>Myxococcales</taxon>
        <taxon>Cystobacterineae</taxon>
        <taxon>Myxococcaceae</taxon>
        <taxon>Myxococcus</taxon>
    </lineage>
</organism>
<protein>
    <submittedName>
        <fullName evidence="1">Uncharacterized protein</fullName>
    </submittedName>
</protein>
<dbReference type="EMBL" id="CP004025">
    <property type="protein sequence ID" value="AGC45988.1"/>
    <property type="molecule type" value="Genomic_DNA"/>
</dbReference>
<reference evidence="1 2" key="1">
    <citation type="journal article" date="2013" name="Genome Announc.">
        <title>Complete genome sequence of Myxococcus stipitatus strain DSM 14675, a fruiting myxobacterium.</title>
        <authorList>
            <person name="Huntley S."/>
            <person name="Kneip S."/>
            <person name="Treuner-Lange A."/>
            <person name="Sogaard-Andersen L."/>
        </authorList>
    </citation>
    <scope>NUCLEOTIDE SEQUENCE [LARGE SCALE GENOMIC DNA]</scope>
    <source>
        <strain evidence="2">DSM 14675 / JCM 12634 / Mx s8</strain>
    </source>
</reference>
<dbReference type="AlphaFoldDB" id="L7UD82"/>
<evidence type="ECO:0000313" key="1">
    <source>
        <dbReference type="EMBL" id="AGC45988.1"/>
    </source>
</evidence>
<keyword evidence="2" id="KW-1185">Reference proteome</keyword>
<gene>
    <name evidence="1" type="ordered locus">MYSTI_04696</name>
</gene>
<dbReference type="PATRIC" id="fig|1278073.3.peg.4768"/>
<dbReference type="HOGENOM" id="CLU_006011_0_0_7"/>